<dbReference type="InterPro" id="IPR029058">
    <property type="entry name" value="AB_hydrolase_fold"/>
</dbReference>
<dbReference type="Pfam" id="PF07819">
    <property type="entry name" value="PGAP1"/>
    <property type="match status" value="1"/>
</dbReference>
<dbReference type="AlphaFoldDB" id="A0A1A6XWW9"/>
<dbReference type="SUPFAM" id="SSF53474">
    <property type="entry name" value="alpha/beta-Hydrolases"/>
    <property type="match status" value="1"/>
</dbReference>
<gene>
    <name evidence="2" type="ORF">A9K58_09725</name>
</gene>
<dbReference type="EMBL" id="LYVJ01000006">
    <property type="protein sequence ID" value="OBU67448.1"/>
    <property type="molecule type" value="Genomic_DNA"/>
</dbReference>
<evidence type="ECO:0000313" key="2">
    <source>
        <dbReference type="EMBL" id="OBU67448.1"/>
    </source>
</evidence>
<comment type="caution">
    <text evidence="2">The sequence shown here is derived from an EMBL/GenBank/DDBJ whole genome shotgun (WGS) entry which is preliminary data.</text>
</comment>
<feature type="domain" description="GPI inositol-deacylase PGAP1-like alpha/beta" evidence="1">
    <location>
        <begin position="388"/>
        <end position="501"/>
    </location>
</feature>
<dbReference type="GO" id="GO:0016788">
    <property type="term" value="F:hydrolase activity, acting on ester bonds"/>
    <property type="evidence" value="ECO:0007669"/>
    <property type="project" value="InterPro"/>
</dbReference>
<name>A0A1A6XWW9_STEMA</name>
<sequence>MATPGLGFIGRTTLIITALLALGGCATLRQFGPSVQVASVTPGQYIALKRGDILTTGKLSAATTETLRVAGLDEAACARPGLPCIEAMEASIVVREEDKRSALAELWLQHAMTLPAPTREYSASGRAKTAVTELDAGFEPRLDAWMQVARQSYAYLFFTERTANQRGFEDRQTQVRDYYNLAVQEASVQLYDAYAIGRVREVDGHFRLGRWTFALAPGGDGSPLAAGTPTELVPAASLSFTGTLRSVHRRDGFGAELVAVMEDPAGTITAAATSTNAGEQANAPTTQGWSEMPSPSISVLLHFSGSNLWEVLHDDAPELEIHDPYQVTEVTLHGQQVPLAANFTAGYALWLARSNFSRQSLRSLFGGKGGIDTPHLFMMQPYDPDRRVLLMIHGLASSPEAWVNVANELMRDDEIRRDFQIWQFYYPTNMPIAMSHDAMRHTMAAVFRHFDPTGTARASHDMVLVGHSMGGVIARLMVSSSGDHLVETLLATAQMTPAQRELLRTKGAPVLTFLPEPEVTRVVFIATPHRGTDVAGTRLGRWLGRLVRLPLTVLEDVTTLASDGQIDRNDGKHGYPMNSIQNLDKDDPFVRAVADLPMSPKVRYHSIIARARADGTLETTDDGLVPYWSSHLPHAVSEKVIVSGHSVQEATPAIVELRRILHEDMQQHRPGPRQAH</sequence>
<dbReference type="InterPro" id="IPR012908">
    <property type="entry name" value="PGAP1-ab_dom-like"/>
</dbReference>
<dbReference type="Proteomes" id="UP000092256">
    <property type="component" value="Unassembled WGS sequence"/>
</dbReference>
<accession>A0A1A6XWW9</accession>
<dbReference type="OrthoDB" id="869379at2"/>
<organism evidence="2 3">
    <name type="scientific">Stenotrophomonas maltophilia</name>
    <name type="common">Pseudomonas maltophilia</name>
    <name type="synonym">Xanthomonas maltophilia</name>
    <dbReference type="NCBI Taxonomy" id="40324"/>
    <lineage>
        <taxon>Bacteria</taxon>
        <taxon>Pseudomonadati</taxon>
        <taxon>Pseudomonadota</taxon>
        <taxon>Gammaproteobacteria</taxon>
        <taxon>Lysobacterales</taxon>
        <taxon>Lysobacteraceae</taxon>
        <taxon>Stenotrophomonas</taxon>
        <taxon>Stenotrophomonas maltophilia group</taxon>
    </lineage>
</organism>
<dbReference type="Gene3D" id="3.40.50.1820">
    <property type="entry name" value="alpha/beta hydrolase"/>
    <property type="match status" value="1"/>
</dbReference>
<dbReference type="RefSeq" id="WP_065199187.1">
    <property type="nucleotide sequence ID" value="NZ_LYVJ01000006.1"/>
</dbReference>
<evidence type="ECO:0000313" key="3">
    <source>
        <dbReference type="Proteomes" id="UP000092256"/>
    </source>
</evidence>
<evidence type="ECO:0000259" key="1">
    <source>
        <dbReference type="Pfam" id="PF07819"/>
    </source>
</evidence>
<proteinExistence type="predicted"/>
<reference evidence="2 3" key="1">
    <citation type="submission" date="2016-05" db="EMBL/GenBank/DDBJ databases">
        <title>Draft Genome Sequences of Stenotrophomonas maltophilia Strains Sm32COP, Sm41DVV, Sm46PAILV, SmF3, SmF22, SmSOFb1 and SmCVFa1, Isolated from Different Manures, in France.</title>
        <authorList>
            <person name="Nazaret S."/>
            <person name="Bodilis J."/>
        </authorList>
    </citation>
    <scope>NUCLEOTIDE SEQUENCE [LARGE SCALE GENOMIC DNA]</scope>
    <source>
        <strain evidence="2 3">Sm46PAILV</strain>
    </source>
</reference>
<protein>
    <recommendedName>
        <fullName evidence="1">GPI inositol-deacylase PGAP1-like alpha/beta domain-containing protein</fullName>
    </recommendedName>
</protein>